<dbReference type="PROSITE" id="PS51257">
    <property type="entry name" value="PROKAR_LIPOPROTEIN"/>
    <property type="match status" value="1"/>
</dbReference>
<keyword evidence="3" id="KW-1185">Reference proteome</keyword>
<evidence type="ECO:0000313" key="2">
    <source>
        <dbReference type="EMBL" id="PHN06019.1"/>
    </source>
</evidence>
<dbReference type="Pfam" id="PF13229">
    <property type="entry name" value="Beta_helix"/>
    <property type="match status" value="1"/>
</dbReference>
<gene>
    <name evidence="2" type="ORF">CRP01_13700</name>
</gene>
<evidence type="ECO:0000313" key="3">
    <source>
        <dbReference type="Proteomes" id="UP000223913"/>
    </source>
</evidence>
<dbReference type="RefSeq" id="WP_099150612.1">
    <property type="nucleotide sequence ID" value="NZ_PDUD01000019.1"/>
</dbReference>
<dbReference type="InterPro" id="IPR039448">
    <property type="entry name" value="Beta_helix"/>
</dbReference>
<name>A0A2D0NCW1_FLAN2</name>
<reference evidence="2 3" key="1">
    <citation type="submission" date="2017-10" db="EMBL/GenBank/DDBJ databases">
        <title>The draft genome sequence of Lewinella nigricans NBRC 102662.</title>
        <authorList>
            <person name="Wang K."/>
        </authorList>
    </citation>
    <scope>NUCLEOTIDE SEQUENCE [LARGE SCALE GENOMIC DNA]</scope>
    <source>
        <strain evidence="2 3">NBRC 102662</strain>
    </source>
</reference>
<proteinExistence type="predicted"/>
<feature type="domain" description="Right handed beta helix" evidence="1">
    <location>
        <begin position="258"/>
        <end position="344"/>
    </location>
</feature>
<evidence type="ECO:0000259" key="1">
    <source>
        <dbReference type="Pfam" id="PF13229"/>
    </source>
</evidence>
<dbReference type="Gene3D" id="2.160.20.10">
    <property type="entry name" value="Single-stranded right-handed beta-helix, Pectin lyase-like"/>
    <property type="match status" value="1"/>
</dbReference>
<dbReference type="OrthoDB" id="1111178at2"/>
<dbReference type="InterPro" id="IPR011050">
    <property type="entry name" value="Pectin_lyase_fold/virulence"/>
</dbReference>
<dbReference type="Proteomes" id="UP000223913">
    <property type="component" value="Unassembled WGS sequence"/>
</dbReference>
<dbReference type="InterPro" id="IPR012334">
    <property type="entry name" value="Pectin_lyas_fold"/>
</dbReference>
<comment type="caution">
    <text evidence="2">The sequence shown here is derived from an EMBL/GenBank/DDBJ whole genome shotgun (WGS) entry which is preliminary data.</text>
</comment>
<protein>
    <recommendedName>
        <fullName evidence="1">Right handed beta helix domain-containing protein</fullName>
    </recommendedName>
</protein>
<dbReference type="AlphaFoldDB" id="A0A2D0NCW1"/>
<dbReference type="EMBL" id="PDUD01000019">
    <property type="protein sequence ID" value="PHN06019.1"/>
    <property type="molecule type" value="Genomic_DNA"/>
</dbReference>
<dbReference type="SUPFAM" id="SSF51126">
    <property type="entry name" value="Pectin lyase-like"/>
    <property type="match status" value="1"/>
</dbReference>
<accession>A0A2D0NCW1</accession>
<sequence length="499" mass="55710">MRPILWTVAALMMIVMMLACSKREDDFITDGSVELQFSLDTLRFDTVFTEVGSATRSFKVINPNKQPVRLGRAYIEGGDASFFRMNVDGIAGDVVEDIEIWGQDSIYVFVEVTIDPDQPLSISPFVIDDHIIFETNDRRQSVRLEAWGQNANYFPSRFNRGVPTLLTCDNGTVVWDDPKPYVIYGELLIDSCALEVMAGTRIHVHGGIARNDLFGIFNDGILYTLQNGRLRFLGTEENPVVIQGDRLEEEFAEEPGQWFGIVLGRGSNGNRFEHTVIKNSNIGIFVDSLADVTALNTEIANTAGNGIAAFHSRVVARNCLIYNNASNSVQLTLGGDYFFDHCTIASYGVNAAAISMSNFFCYDDDPLSCNQAAVNRLRAIFRNSIFFGSRRDQVLLSDYSARMEPDMFDVSFRNCVVRTERLLTDNDGLYADFFESYCQDCVNGTTMDPLFISTQDDDYHLDTLSIAKDVGVPLQGLDVDLDGVTRDDLPDAGCYERVE</sequence>
<organism evidence="2 3">
    <name type="scientific">Flavilitoribacter nigricans (strain ATCC 23147 / DSM 23189 / NBRC 102662 / NCIMB 1420 / SS-2)</name>
    <name type="common">Lewinella nigricans</name>
    <dbReference type="NCBI Taxonomy" id="1122177"/>
    <lineage>
        <taxon>Bacteria</taxon>
        <taxon>Pseudomonadati</taxon>
        <taxon>Bacteroidota</taxon>
        <taxon>Saprospiria</taxon>
        <taxon>Saprospirales</taxon>
        <taxon>Lewinellaceae</taxon>
        <taxon>Flavilitoribacter</taxon>
    </lineage>
</organism>